<dbReference type="EMBL" id="GGEC01055477">
    <property type="protein sequence ID" value="MBX35961.1"/>
    <property type="molecule type" value="Transcribed_RNA"/>
</dbReference>
<evidence type="ECO:0000313" key="1">
    <source>
        <dbReference type="EMBL" id="MBX35961.1"/>
    </source>
</evidence>
<protein>
    <submittedName>
        <fullName evidence="1">Uncharacterized protein</fullName>
    </submittedName>
</protein>
<proteinExistence type="predicted"/>
<sequence>MPIPAKMTSLGSERRLQLTKVV</sequence>
<accession>A0A2P2N0I5</accession>
<reference evidence="1" key="1">
    <citation type="submission" date="2018-02" db="EMBL/GenBank/DDBJ databases">
        <title>Rhizophora mucronata_Transcriptome.</title>
        <authorList>
            <person name="Meera S.P."/>
            <person name="Sreeshan A."/>
            <person name="Augustine A."/>
        </authorList>
    </citation>
    <scope>NUCLEOTIDE SEQUENCE</scope>
    <source>
        <tissue evidence="1">Leaf</tissue>
    </source>
</reference>
<dbReference type="AlphaFoldDB" id="A0A2P2N0I5"/>
<organism evidence="1">
    <name type="scientific">Rhizophora mucronata</name>
    <name type="common">Asiatic mangrove</name>
    <dbReference type="NCBI Taxonomy" id="61149"/>
    <lineage>
        <taxon>Eukaryota</taxon>
        <taxon>Viridiplantae</taxon>
        <taxon>Streptophyta</taxon>
        <taxon>Embryophyta</taxon>
        <taxon>Tracheophyta</taxon>
        <taxon>Spermatophyta</taxon>
        <taxon>Magnoliopsida</taxon>
        <taxon>eudicotyledons</taxon>
        <taxon>Gunneridae</taxon>
        <taxon>Pentapetalae</taxon>
        <taxon>rosids</taxon>
        <taxon>fabids</taxon>
        <taxon>Malpighiales</taxon>
        <taxon>Rhizophoraceae</taxon>
        <taxon>Rhizophora</taxon>
    </lineage>
</organism>
<name>A0A2P2N0I5_RHIMU</name>